<reference evidence="1 2" key="1">
    <citation type="journal article" date="2014" name="J. Microbiol.">
        <title>Diaminobutyricibacter tongyongensis gen. nov., sp. nov. and Homoserinibacter gongjuensis gen. nov., sp. nov. belong to the family Microbacteriaceae.</title>
        <authorList>
            <person name="Kim S.J."/>
            <person name="Ahn J.H."/>
            <person name="Weon H.Y."/>
            <person name="Hamada M."/>
            <person name="Suzuki K."/>
            <person name="Kwon S.W."/>
        </authorList>
    </citation>
    <scope>NUCLEOTIDE SEQUENCE [LARGE SCALE GENOMIC DNA]</scope>
    <source>
        <strain evidence="1 2">NBRC 108724</strain>
    </source>
</reference>
<organism evidence="1 2">
    <name type="scientific">Leifsonia tongyongensis</name>
    <dbReference type="NCBI Taxonomy" id="1268043"/>
    <lineage>
        <taxon>Bacteria</taxon>
        <taxon>Bacillati</taxon>
        <taxon>Actinomycetota</taxon>
        <taxon>Actinomycetes</taxon>
        <taxon>Micrococcales</taxon>
        <taxon>Microbacteriaceae</taxon>
        <taxon>Leifsonia</taxon>
    </lineage>
</organism>
<dbReference type="Proteomes" id="UP000474967">
    <property type="component" value="Unassembled WGS sequence"/>
</dbReference>
<accession>A0A6L9Y256</accession>
<sequence length="172" mass="19153">MSSIDWDETVRRVNNVLRRDSASGWPVVQNEEVAWYGPFVSSLALAVGGSEIVYGDGQLIANEDGSFIADAVFFTAKAVVVARVTGERISAREVAREVRLYSRRELQFVGVNAAGDAFSQDMFRNWPGRVELEVRYAPDVVIELPLRPRLSTPEQRQELLVLLDALRGEIGD</sequence>
<dbReference type="AlphaFoldDB" id="A0A6L9Y256"/>
<dbReference type="RefSeq" id="WP_163291241.1">
    <property type="nucleotide sequence ID" value="NZ_JAAGWY010000005.1"/>
</dbReference>
<name>A0A6L9Y256_9MICO</name>
<comment type="caution">
    <text evidence="1">The sequence shown here is derived from an EMBL/GenBank/DDBJ whole genome shotgun (WGS) entry which is preliminary data.</text>
</comment>
<evidence type="ECO:0000313" key="1">
    <source>
        <dbReference type="EMBL" id="NEN07750.1"/>
    </source>
</evidence>
<gene>
    <name evidence="1" type="ORF">G3T36_17985</name>
</gene>
<keyword evidence="2" id="KW-1185">Reference proteome</keyword>
<proteinExistence type="predicted"/>
<protein>
    <submittedName>
        <fullName evidence="1">Uncharacterized protein</fullName>
    </submittedName>
</protein>
<evidence type="ECO:0000313" key="2">
    <source>
        <dbReference type="Proteomes" id="UP000474967"/>
    </source>
</evidence>
<dbReference type="EMBL" id="JAAGWY010000005">
    <property type="protein sequence ID" value="NEN07750.1"/>
    <property type="molecule type" value="Genomic_DNA"/>
</dbReference>